<protein>
    <submittedName>
        <fullName evidence="2">Uncharacterized protein</fullName>
    </submittedName>
</protein>
<evidence type="ECO:0000313" key="3">
    <source>
        <dbReference type="Proteomes" id="UP001271792"/>
    </source>
</evidence>
<keyword evidence="1" id="KW-0812">Transmembrane</keyword>
<dbReference type="Proteomes" id="UP001271792">
    <property type="component" value="Unassembled WGS sequence"/>
</dbReference>
<feature type="transmembrane region" description="Helical" evidence="1">
    <location>
        <begin position="72"/>
        <end position="90"/>
    </location>
</feature>
<evidence type="ECO:0000256" key="1">
    <source>
        <dbReference type="SAM" id="Phobius"/>
    </source>
</evidence>
<proteinExistence type="predicted"/>
<gene>
    <name evidence="2" type="ORF">SK571_30250</name>
</gene>
<sequence length="126" mass="13322">MPGASTMRKIARVSLVRVFAVLALVVGIALLQGTPCERDVVSTAQCAASSMQVFVDLPVDGASEPLDDLGGVAEACLAVLLVVLLAVAGLRHPRLFLVSVVRAPLPWRGPDRRPGVQLTRLCVLRT</sequence>
<dbReference type="RefSeq" id="WP_319987481.1">
    <property type="nucleotide sequence ID" value="NZ_JAXAVV010000017.1"/>
</dbReference>
<dbReference type="EMBL" id="JAXAVV010000017">
    <property type="protein sequence ID" value="MDX8053674.1"/>
    <property type="molecule type" value="Genomic_DNA"/>
</dbReference>
<keyword evidence="1" id="KW-1133">Transmembrane helix</keyword>
<accession>A0ABU4TZD2</accession>
<name>A0ABU4TZD2_9PSEU</name>
<reference evidence="2 3" key="1">
    <citation type="submission" date="2023-11" db="EMBL/GenBank/DDBJ databases">
        <title>Lentzea sokolovensis, sp. nov., Lentzea kristufkii, sp. nov., and Lentzea miocenensis, sp. nov., rare actinobacteria from Sokolov Coal Basin, Miocene lacustrine sediment, Czech Republic.</title>
        <authorList>
            <person name="Lara A."/>
            <person name="Kotroba L."/>
            <person name="Nouioui I."/>
            <person name="Neumann-Schaal M."/>
            <person name="Mast Y."/>
            <person name="Chronakova A."/>
        </authorList>
    </citation>
    <scope>NUCLEOTIDE SEQUENCE [LARGE SCALE GENOMIC DNA]</scope>
    <source>
        <strain evidence="2 3">BCCO 10_0798</strain>
    </source>
</reference>
<keyword evidence="3" id="KW-1185">Reference proteome</keyword>
<keyword evidence="1" id="KW-0472">Membrane</keyword>
<comment type="caution">
    <text evidence="2">The sequence shown here is derived from an EMBL/GenBank/DDBJ whole genome shotgun (WGS) entry which is preliminary data.</text>
</comment>
<evidence type="ECO:0000313" key="2">
    <source>
        <dbReference type="EMBL" id="MDX8053674.1"/>
    </source>
</evidence>
<organism evidence="2 3">
    <name type="scientific">Lentzea kristufekii</name>
    <dbReference type="NCBI Taxonomy" id="3095430"/>
    <lineage>
        <taxon>Bacteria</taxon>
        <taxon>Bacillati</taxon>
        <taxon>Actinomycetota</taxon>
        <taxon>Actinomycetes</taxon>
        <taxon>Pseudonocardiales</taxon>
        <taxon>Pseudonocardiaceae</taxon>
        <taxon>Lentzea</taxon>
    </lineage>
</organism>